<feature type="transmembrane region" description="Helical" evidence="1">
    <location>
        <begin position="239"/>
        <end position="261"/>
    </location>
</feature>
<feature type="transmembrane region" description="Helical" evidence="1">
    <location>
        <begin position="335"/>
        <end position="353"/>
    </location>
</feature>
<reference evidence="4 5" key="1">
    <citation type="submission" date="2017-05" db="EMBL/GenBank/DDBJ databases">
        <authorList>
            <person name="Varghese N."/>
            <person name="Submissions S."/>
        </authorList>
    </citation>
    <scope>NUCLEOTIDE SEQUENCE [LARGE SCALE GENOMIC DNA]</scope>
    <source>
        <strain evidence="4 5">DSM 16304</strain>
    </source>
</reference>
<feature type="transmembrane region" description="Helical" evidence="1">
    <location>
        <begin position="71"/>
        <end position="90"/>
    </location>
</feature>
<feature type="domain" description="DUF4010" evidence="3">
    <location>
        <begin position="185"/>
        <end position="391"/>
    </location>
</feature>
<dbReference type="InterPro" id="IPR049177">
    <property type="entry name" value="MgtC_SapB_SrpB_YhiD_N"/>
</dbReference>
<feature type="transmembrane region" description="Helical" evidence="1">
    <location>
        <begin position="14"/>
        <end position="32"/>
    </location>
</feature>
<protein>
    <submittedName>
        <fullName evidence="4">Uncharacterized membrane protein, DUF4010 family</fullName>
    </submittedName>
</protein>
<dbReference type="AlphaFoldDB" id="A0A521C487"/>
<dbReference type="PANTHER" id="PTHR39084">
    <property type="entry name" value="MEMBRANE PROTEIN-RELATED"/>
    <property type="match status" value="1"/>
</dbReference>
<feature type="transmembrane region" description="Helical" evidence="1">
    <location>
        <begin position="268"/>
        <end position="286"/>
    </location>
</feature>
<feature type="transmembrane region" description="Helical" evidence="1">
    <location>
        <begin position="306"/>
        <end position="323"/>
    </location>
</feature>
<evidence type="ECO:0000259" key="3">
    <source>
        <dbReference type="Pfam" id="PF13194"/>
    </source>
</evidence>
<dbReference type="Pfam" id="PF13194">
    <property type="entry name" value="DUF4010"/>
    <property type="match status" value="1"/>
</dbReference>
<evidence type="ECO:0000259" key="2">
    <source>
        <dbReference type="Pfam" id="PF02308"/>
    </source>
</evidence>
<feature type="transmembrane region" description="Helical" evidence="1">
    <location>
        <begin position="150"/>
        <end position="168"/>
    </location>
</feature>
<keyword evidence="1" id="KW-1133">Transmembrane helix</keyword>
<evidence type="ECO:0000313" key="5">
    <source>
        <dbReference type="Proteomes" id="UP000317315"/>
    </source>
</evidence>
<sequence length="423" mass="46283">MDNLLKEFVNSEVWHLYEPYAISLLLGGLIGVEREFKKQREHKIFFGGVRTFILISLLGTLSGALSQHFGLPVVFISLLALSGLIGISLILERAPGLTSEISGLLTFLIGLLCSNRNYQLASFLSISLLFVLSFKEQMHKFVKHLTLEDLYAFLKFAAVTFVVYPLLPDKAFYGVNPREVWTMVVVISGIDFLGYVLTKIAGERGVVITGLIGGLVSSTAVTATFSPLSKINPHLLREYASGIVGASSIMFPRMVVLASVVNLKFAKYLLIPSLTAFILGIAYSYVISKHKTQNRANVKVTNPFELSTAIKFGLFYALILFLARNAIKYFGNYGLYVVASISGLSDVDAITLSTAKLYSSGIVEIFAGIFAVLLAAFVNTVFKWFLTGFMGTKELFKLTAPGFILLAVGEVLGLVGLIMYSKP</sequence>
<accession>A0A521C487</accession>
<keyword evidence="1" id="KW-0812">Transmembrane</keyword>
<dbReference type="InterPro" id="IPR025105">
    <property type="entry name" value="DUF4010"/>
</dbReference>
<organism evidence="4 5">
    <name type="scientific">Balnearium lithotrophicum</name>
    <dbReference type="NCBI Taxonomy" id="223788"/>
    <lineage>
        <taxon>Bacteria</taxon>
        <taxon>Pseudomonadati</taxon>
        <taxon>Aquificota</taxon>
        <taxon>Aquificia</taxon>
        <taxon>Desulfurobacteriales</taxon>
        <taxon>Desulfurobacteriaceae</taxon>
        <taxon>Balnearium</taxon>
    </lineage>
</organism>
<feature type="domain" description="MgtC/SapB/SrpB/YhiD N-terminal" evidence="2">
    <location>
        <begin position="21"/>
        <end position="140"/>
    </location>
</feature>
<dbReference type="PANTHER" id="PTHR39084:SF1">
    <property type="entry name" value="DUF4010 DOMAIN-CONTAINING PROTEIN"/>
    <property type="match status" value="1"/>
</dbReference>
<dbReference type="OrthoDB" id="9813718at2"/>
<name>A0A521C487_9BACT</name>
<dbReference type="EMBL" id="FXTM01000009">
    <property type="protein sequence ID" value="SMO54209.1"/>
    <property type="molecule type" value="Genomic_DNA"/>
</dbReference>
<feature type="transmembrane region" description="Helical" evidence="1">
    <location>
        <begin position="398"/>
        <end position="420"/>
    </location>
</feature>
<dbReference type="Proteomes" id="UP000317315">
    <property type="component" value="Unassembled WGS sequence"/>
</dbReference>
<gene>
    <name evidence="4" type="ORF">SAMN06269117_10970</name>
</gene>
<keyword evidence="1" id="KW-0472">Membrane</keyword>
<evidence type="ECO:0000313" key="4">
    <source>
        <dbReference type="EMBL" id="SMO54209.1"/>
    </source>
</evidence>
<feature type="transmembrane region" description="Helical" evidence="1">
    <location>
        <begin position="44"/>
        <end position="65"/>
    </location>
</feature>
<feature type="transmembrane region" description="Helical" evidence="1">
    <location>
        <begin position="365"/>
        <end position="386"/>
    </location>
</feature>
<feature type="transmembrane region" description="Helical" evidence="1">
    <location>
        <begin position="205"/>
        <end position="227"/>
    </location>
</feature>
<evidence type="ECO:0000256" key="1">
    <source>
        <dbReference type="SAM" id="Phobius"/>
    </source>
</evidence>
<dbReference type="RefSeq" id="WP_142935183.1">
    <property type="nucleotide sequence ID" value="NZ_FXTM01000009.1"/>
</dbReference>
<keyword evidence="5" id="KW-1185">Reference proteome</keyword>
<dbReference type="Pfam" id="PF02308">
    <property type="entry name" value="MgtC"/>
    <property type="match status" value="1"/>
</dbReference>
<proteinExistence type="predicted"/>
<feature type="transmembrane region" description="Helical" evidence="1">
    <location>
        <begin position="180"/>
        <end position="198"/>
    </location>
</feature>